<accession>A0A6L5Y935</accession>
<dbReference type="PANTHER" id="PTHR34448:SF1">
    <property type="entry name" value="BLL6088 PROTEIN"/>
    <property type="match status" value="1"/>
</dbReference>
<dbReference type="InterPro" id="IPR052170">
    <property type="entry name" value="M29_Exopeptidase"/>
</dbReference>
<dbReference type="Pfam" id="PF26233">
    <property type="entry name" value="NicX"/>
    <property type="match status" value="1"/>
</dbReference>
<dbReference type="EMBL" id="VUNH01000001">
    <property type="protein sequence ID" value="MST54789.1"/>
    <property type="molecule type" value="Genomic_DNA"/>
</dbReference>
<keyword evidence="2" id="KW-0031">Aminopeptidase</keyword>
<protein>
    <submittedName>
        <fullName evidence="2">Leucyl aminopeptidase</fullName>
    </submittedName>
</protein>
<proteinExistence type="predicted"/>
<sequence length="323" mass="33844">MLDELKGARVLVETCGALKPGENVVVVTDSEKKDIADLIAGMCVAYGGNTVKVCMTPRSGHREEPPEAVARALIGADLIIAVTTFSLFHSAARIKACQSGARWVNAAAYTREMLKHGGLMTDFRKQRKIAEAVAARLTKANDVHVTTTAGTDISFSIAGRTAIAEGGISDQRGMINSPPDIEVCIAPVEGTAKGVIVIDGSIVQPGLGPLTNTVTVDVENGSVTNVRGGAEAKIFSDLLSAANDHGVYNIGEFGIGLNPNCRLCGSMLEDEGVYGTAHFGIGDNHTMGGVVDAKLHSDSIFWHPTVVVDGETLIMDGELCELA</sequence>
<name>A0A6L5Y935_9BACT</name>
<dbReference type="GO" id="GO:0004177">
    <property type="term" value="F:aminopeptidase activity"/>
    <property type="evidence" value="ECO:0007669"/>
    <property type="project" value="UniProtKB-KW"/>
</dbReference>
<dbReference type="GO" id="GO:0006508">
    <property type="term" value="P:proteolysis"/>
    <property type="evidence" value="ECO:0007669"/>
    <property type="project" value="InterPro"/>
</dbReference>
<keyword evidence="2" id="KW-0645">Protease</keyword>
<keyword evidence="3" id="KW-1185">Reference proteome</keyword>
<dbReference type="AlphaFoldDB" id="A0A6L5Y935"/>
<reference evidence="2 3" key="1">
    <citation type="submission" date="2019-08" db="EMBL/GenBank/DDBJ databases">
        <title>In-depth cultivation of the pig gut microbiome towards novel bacterial diversity and tailored functional studies.</title>
        <authorList>
            <person name="Wylensek D."/>
            <person name="Hitch T.C.A."/>
            <person name="Clavel T."/>
        </authorList>
    </citation>
    <scope>NUCLEOTIDE SEQUENCE [LARGE SCALE GENOMIC DNA]</scope>
    <source>
        <strain evidence="2 3">SM-530-WT-4B</strain>
    </source>
</reference>
<dbReference type="SUPFAM" id="SSF144052">
    <property type="entry name" value="Thermophilic metalloprotease-like"/>
    <property type="match status" value="1"/>
</dbReference>
<dbReference type="RefSeq" id="WP_154527905.1">
    <property type="nucleotide sequence ID" value="NZ_VUNH01000001.1"/>
</dbReference>
<comment type="caution">
    <text evidence="2">The sequence shown here is derived from an EMBL/GenBank/DDBJ whole genome shotgun (WGS) entry which is preliminary data.</text>
</comment>
<evidence type="ECO:0000256" key="1">
    <source>
        <dbReference type="ARBA" id="ARBA00022723"/>
    </source>
</evidence>
<evidence type="ECO:0000313" key="3">
    <source>
        <dbReference type="Proteomes" id="UP000473699"/>
    </source>
</evidence>
<dbReference type="PANTHER" id="PTHR34448">
    <property type="entry name" value="AMINOPEPTIDASE"/>
    <property type="match status" value="1"/>
</dbReference>
<keyword evidence="1" id="KW-0479">Metal-binding</keyword>
<organism evidence="2 3">
    <name type="scientific">Pyramidobacter porci</name>
    <dbReference type="NCBI Taxonomy" id="2605789"/>
    <lineage>
        <taxon>Bacteria</taxon>
        <taxon>Thermotogati</taxon>
        <taxon>Synergistota</taxon>
        <taxon>Synergistia</taxon>
        <taxon>Synergistales</taxon>
        <taxon>Dethiosulfovibrionaceae</taxon>
        <taxon>Pyramidobacter</taxon>
    </lineage>
</organism>
<keyword evidence="2" id="KW-0378">Hydrolase</keyword>
<dbReference type="GO" id="GO:0046872">
    <property type="term" value="F:metal ion binding"/>
    <property type="evidence" value="ECO:0007669"/>
    <property type="project" value="UniProtKB-KW"/>
</dbReference>
<dbReference type="Proteomes" id="UP000473699">
    <property type="component" value="Unassembled WGS sequence"/>
</dbReference>
<gene>
    <name evidence="2" type="ORF">FYJ74_01820</name>
</gene>
<dbReference type="InterPro" id="IPR058739">
    <property type="entry name" value="NicX"/>
</dbReference>
<evidence type="ECO:0000313" key="2">
    <source>
        <dbReference type="EMBL" id="MST54789.1"/>
    </source>
</evidence>